<dbReference type="Proteomes" id="UP000005239">
    <property type="component" value="Unassembled WGS sequence"/>
</dbReference>
<accession>A0A8R1ULJ3</accession>
<keyword evidence="2" id="KW-1185">Reference proteome</keyword>
<protein>
    <submittedName>
        <fullName evidence="1">Uncharacterized protein</fullName>
    </submittedName>
</protein>
<evidence type="ECO:0000313" key="1">
    <source>
        <dbReference type="EnsemblMetazoa" id="PPA35252.1"/>
    </source>
</evidence>
<sequence length="155" mass="17452">MRGGGEGEKSEILDNPQLLIHYEAVCDRVGQYLAQLKILDSLKLCELGFSRVLMTMDIFILHSQEKLKLSKFGSRVNFAILPPVDFLTFIDPSLLPEGGERAWGIERAQREGRGHARETRVDQEIGSRQLFLRVSKSRKTVFDVTAYGANGRPTC</sequence>
<dbReference type="AlphaFoldDB" id="A0A2A6B880"/>
<reference evidence="2" key="1">
    <citation type="journal article" date="2008" name="Nat. Genet.">
        <title>The Pristionchus pacificus genome provides a unique perspective on nematode lifestyle and parasitism.</title>
        <authorList>
            <person name="Dieterich C."/>
            <person name="Clifton S.W."/>
            <person name="Schuster L.N."/>
            <person name="Chinwalla A."/>
            <person name="Delehaunty K."/>
            <person name="Dinkelacker I."/>
            <person name="Fulton L."/>
            <person name="Fulton R."/>
            <person name="Godfrey J."/>
            <person name="Minx P."/>
            <person name="Mitreva M."/>
            <person name="Roeseler W."/>
            <person name="Tian H."/>
            <person name="Witte H."/>
            <person name="Yang S.P."/>
            <person name="Wilson R.K."/>
            <person name="Sommer R.J."/>
        </authorList>
    </citation>
    <scope>NUCLEOTIDE SEQUENCE [LARGE SCALE GENOMIC DNA]</scope>
    <source>
        <strain evidence="2">PS312</strain>
    </source>
</reference>
<dbReference type="EnsemblMetazoa" id="PPA35252.1">
    <property type="protein sequence ID" value="PPA35252.1"/>
    <property type="gene ID" value="WBGene00273621"/>
</dbReference>
<organism evidence="1 2">
    <name type="scientific">Pristionchus pacificus</name>
    <name type="common">Parasitic nematode worm</name>
    <dbReference type="NCBI Taxonomy" id="54126"/>
    <lineage>
        <taxon>Eukaryota</taxon>
        <taxon>Metazoa</taxon>
        <taxon>Ecdysozoa</taxon>
        <taxon>Nematoda</taxon>
        <taxon>Chromadorea</taxon>
        <taxon>Rhabditida</taxon>
        <taxon>Rhabditina</taxon>
        <taxon>Diplogasteromorpha</taxon>
        <taxon>Diplogasteroidea</taxon>
        <taxon>Neodiplogasteridae</taxon>
        <taxon>Pristionchus</taxon>
    </lineage>
</organism>
<name>A0A2A6B880_PRIPA</name>
<accession>A0A2A6B880</accession>
<evidence type="ECO:0000313" key="2">
    <source>
        <dbReference type="Proteomes" id="UP000005239"/>
    </source>
</evidence>
<reference evidence="1" key="2">
    <citation type="submission" date="2022-06" db="UniProtKB">
        <authorList>
            <consortium name="EnsemblMetazoa"/>
        </authorList>
    </citation>
    <scope>IDENTIFICATION</scope>
    <source>
        <strain evidence="1">PS312</strain>
    </source>
</reference>
<gene>
    <name evidence="1" type="primary">WBGene00273621</name>
</gene>
<proteinExistence type="predicted"/>